<feature type="region of interest" description="Disordered" evidence="1">
    <location>
        <begin position="415"/>
        <end position="455"/>
    </location>
</feature>
<dbReference type="Gene3D" id="2.60.40.10">
    <property type="entry name" value="Immunoglobulins"/>
    <property type="match status" value="1"/>
</dbReference>
<keyword evidence="2" id="KW-0472">Membrane</keyword>
<dbReference type="InterPro" id="IPR036179">
    <property type="entry name" value="Ig-like_dom_sf"/>
</dbReference>
<name>A0A0D8Y8K5_DICVI</name>
<keyword evidence="2" id="KW-1133">Transmembrane helix</keyword>
<keyword evidence="4" id="KW-1185">Reference proteome</keyword>
<evidence type="ECO:0000256" key="1">
    <source>
        <dbReference type="SAM" id="MobiDB-lite"/>
    </source>
</evidence>
<dbReference type="OrthoDB" id="10061535at2759"/>
<evidence type="ECO:0000313" key="4">
    <source>
        <dbReference type="Proteomes" id="UP000053766"/>
    </source>
</evidence>
<feature type="transmembrane region" description="Helical" evidence="2">
    <location>
        <begin position="164"/>
        <end position="189"/>
    </location>
</feature>
<keyword evidence="2" id="KW-0812">Transmembrane</keyword>
<dbReference type="AlphaFoldDB" id="A0A0D8Y8K5"/>
<proteinExistence type="predicted"/>
<feature type="compositionally biased region" description="Basic and acidic residues" evidence="1">
    <location>
        <begin position="437"/>
        <end position="455"/>
    </location>
</feature>
<organism evidence="3 4">
    <name type="scientific">Dictyocaulus viviparus</name>
    <name type="common">Bovine lungworm</name>
    <dbReference type="NCBI Taxonomy" id="29172"/>
    <lineage>
        <taxon>Eukaryota</taxon>
        <taxon>Metazoa</taxon>
        <taxon>Ecdysozoa</taxon>
        <taxon>Nematoda</taxon>
        <taxon>Chromadorea</taxon>
        <taxon>Rhabditida</taxon>
        <taxon>Rhabditina</taxon>
        <taxon>Rhabditomorpha</taxon>
        <taxon>Strongyloidea</taxon>
        <taxon>Metastrongylidae</taxon>
        <taxon>Dictyocaulus</taxon>
    </lineage>
</organism>
<dbReference type="InterPro" id="IPR013783">
    <property type="entry name" value="Ig-like_fold"/>
</dbReference>
<dbReference type="STRING" id="29172.A0A0D8Y8K5"/>
<dbReference type="EMBL" id="KN716163">
    <property type="protein sequence ID" value="KJH52542.1"/>
    <property type="molecule type" value="Genomic_DNA"/>
</dbReference>
<protein>
    <recommendedName>
        <fullName evidence="5">Ig-like domain-containing protein</fullName>
    </recommendedName>
</protein>
<evidence type="ECO:0008006" key="5">
    <source>
        <dbReference type="Google" id="ProtNLM"/>
    </source>
</evidence>
<sequence length="455" mass="53540">MQWSLPVSHMIENQTQCHTVHYLQNCSLGISSHDPDTVRTQVGQSVILPCTTYGSLEPTIEWFVQTFFNTFAITTLLDVNLFRWLYRPATFLGIFDPYLKEPVNTNLTCCTVLAGGALLLHDVNRSMIERYVCVARKDSHVAYKIFHFRLDYSNWYSLDLFNSVFWGGIAMAVLVCSFSFLLNITWILTRKSVLWWIQRAERLSRVRKMVEAMEKYRAWKMENLHEKYTRRLNLVRENYHAQVRYCIYVEQLRLSYSSQAEKFRDYRAAQMEHMSSHIENIRENYNQQMHRVREYGARRAEQLWESYERQVNRMKAFSLQHRLKLMRQYKVKQRYLNNLLESFQHAPNPEAMRRHEHEVRAALDLIDPAESPTDNHPLSRASSFYSLPEYIIDGNDELRPSPIIGKVRFTPKNVHGKGAAANHSLNKEFGTLSRNKGTNDFRAESKWDDPSSSKS</sequence>
<reference evidence="4" key="2">
    <citation type="journal article" date="2016" name="Sci. Rep.">
        <title>Dictyocaulus viviparus genome, variome and transcriptome elucidate lungworm biology and support future intervention.</title>
        <authorList>
            <person name="McNulty S.N."/>
            <person name="Strube C."/>
            <person name="Rosa B.A."/>
            <person name="Martin J.C."/>
            <person name="Tyagi R."/>
            <person name="Choi Y.J."/>
            <person name="Wang Q."/>
            <person name="Hallsworth Pepin K."/>
            <person name="Zhang X."/>
            <person name="Ozersky P."/>
            <person name="Wilson R.K."/>
            <person name="Sternberg P.W."/>
            <person name="Gasser R.B."/>
            <person name="Mitreva M."/>
        </authorList>
    </citation>
    <scope>NUCLEOTIDE SEQUENCE [LARGE SCALE GENOMIC DNA]</scope>
    <source>
        <strain evidence="4">HannoverDv2000</strain>
    </source>
</reference>
<dbReference type="SUPFAM" id="SSF48726">
    <property type="entry name" value="Immunoglobulin"/>
    <property type="match status" value="1"/>
</dbReference>
<evidence type="ECO:0000313" key="3">
    <source>
        <dbReference type="EMBL" id="KJH52542.1"/>
    </source>
</evidence>
<reference evidence="3 4" key="1">
    <citation type="submission" date="2013-11" db="EMBL/GenBank/DDBJ databases">
        <title>Draft genome of the bovine lungworm Dictyocaulus viviparus.</title>
        <authorList>
            <person name="Mitreva M."/>
        </authorList>
    </citation>
    <scope>NUCLEOTIDE SEQUENCE [LARGE SCALE GENOMIC DNA]</scope>
    <source>
        <strain evidence="3 4">HannoverDv2000</strain>
    </source>
</reference>
<evidence type="ECO:0000256" key="2">
    <source>
        <dbReference type="SAM" id="Phobius"/>
    </source>
</evidence>
<accession>A0A0D8Y8K5</accession>
<dbReference type="Proteomes" id="UP000053766">
    <property type="component" value="Unassembled WGS sequence"/>
</dbReference>
<gene>
    <name evidence="3" type="ORF">DICVIV_01252</name>
</gene>